<dbReference type="PANTHER" id="PTHR21022">
    <property type="entry name" value="PREPHENATE DEHYDRATASE P PROTEIN"/>
    <property type="match status" value="1"/>
</dbReference>
<evidence type="ECO:0000256" key="1">
    <source>
        <dbReference type="ARBA" id="ARBA00004741"/>
    </source>
</evidence>
<dbReference type="CDD" id="cd13631">
    <property type="entry name" value="PBP2_Ct-PDT_like"/>
    <property type="match status" value="1"/>
</dbReference>
<evidence type="ECO:0000256" key="6">
    <source>
        <dbReference type="ARBA" id="ARBA00023222"/>
    </source>
</evidence>
<dbReference type="PIRSF" id="PIRSF001500">
    <property type="entry name" value="Chor_mut_pdt_Ppr"/>
    <property type="match status" value="1"/>
</dbReference>
<dbReference type="GO" id="GO:0004664">
    <property type="term" value="F:prephenate dehydratase activity"/>
    <property type="evidence" value="ECO:0007669"/>
    <property type="project" value="UniProtKB-EC"/>
</dbReference>
<dbReference type="RefSeq" id="WP_067980462.1">
    <property type="nucleotide sequence ID" value="NZ_CP014163.1"/>
</dbReference>
<dbReference type="AlphaFoldDB" id="A0A0X8FNE9"/>
<dbReference type="EMBL" id="CP014163">
    <property type="protein sequence ID" value="AMB99862.1"/>
    <property type="molecule type" value="Genomic_DNA"/>
</dbReference>
<dbReference type="InterPro" id="IPR001086">
    <property type="entry name" value="Preph_deHydtase"/>
</dbReference>
<evidence type="ECO:0000256" key="4">
    <source>
        <dbReference type="ARBA" id="ARBA00022605"/>
    </source>
</evidence>
<dbReference type="PROSITE" id="PS51171">
    <property type="entry name" value="PREPHENATE_DEHYDR_3"/>
    <property type="match status" value="1"/>
</dbReference>
<keyword evidence="4" id="KW-0028">Amino-acid biosynthesis</keyword>
<evidence type="ECO:0000256" key="7">
    <source>
        <dbReference type="ARBA" id="ARBA00023239"/>
    </source>
</evidence>
<dbReference type="Gene3D" id="3.30.70.260">
    <property type="match status" value="1"/>
</dbReference>
<dbReference type="PROSITE" id="PS51671">
    <property type="entry name" value="ACT"/>
    <property type="match status" value="1"/>
</dbReference>
<dbReference type="PANTHER" id="PTHR21022:SF19">
    <property type="entry name" value="PREPHENATE DEHYDRATASE-RELATED"/>
    <property type="match status" value="1"/>
</dbReference>
<proteinExistence type="predicted"/>
<dbReference type="EC" id="4.2.1.51" evidence="2"/>
<dbReference type="InterPro" id="IPR045865">
    <property type="entry name" value="ACT-like_dom_sf"/>
</dbReference>
<evidence type="ECO:0000256" key="3">
    <source>
        <dbReference type="ARBA" id="ARBA00021872"/>
    </source>
</evidence>
<evidence type="ECO:0000313" key="9">
    <source>
        <dbReference type="EMBL" id="AMB99862.1"/>
    </source>
</evidence>
<sequence>MKIAYQGIPGSYSHASLIDYLKINQIPQKQVDMVTYTDFAVMVADLVQGHVDRAVMPVENSTTGLITRTLDHFRYQPVCAIQELYQPVQHTLWGLPGAQIADLEVVYSHPEALSQCQSFFAAYPHIKAEEYHDTAGAARFVSQSGNPKYGALSSATAGALYGLTSLQDKIQSETTNMTRFFVMERLAVPKAGLGAVLNRWRRERVQASRLMLYVETRHEPGALAKLLDVFQLFDCNLNGLDARPIKDKPFNYGFFIEVDTAGLALDRQVFWQTLEYAAAYVQLIGCYQAQEVLVDYL</sequence>
<dbReference type="OrthoDB" id="9802281at2"/>
<keyword evidence="10" id="KW-1185">Reference proteome</keyword>
<dbReference type="GO" id="GO:0005737">
    <property type="term" value="C:cytoplasm"/>
    <property type="evidence" value="ECO:0007669"/>
    <property type="project" value="TreeGrafter"/>
</dbReference>
<dbReference type="InterPro" id="IPR008242">
    <property type="entry name" value="Chor_mutase/pphenate_deHydtase"/>
</dbReference>
<dbReference type="Gene3D" id="3.40.190.10">
    <property type="entry name" value="Periplasmic binding protein-like II"/>
    <property type="match status" value="2"/>
</dbReference>
<name>A0A0X8FNE9_9LACT</name>
<gene>
    <name evidence="9" type="ORF">AWM75_07735</name>
</gene>
<keyword evidence="5" id="KW-0057">Aromatic amino acid biosynthesis</keyword>
<dbReference type="STRING" id="128944.AWM75_07735"/>
<reference evidence="9 10" key="1">
    <citation type="journal article" date="2016" name="Genome Announc.">
        <title>Complete Genome Sequences of Aerococcus christensenii CCUG 28831T, Aerococcus sanguinicola CCUG 43001T, Aerococcus urinae CCUG 36881T, Aerococcus urinaeequi CCUG 28094T, Aerococcus urinaehominis CCUG 42038 BT, and Aerococcus viridans CCUG 4311T.</title>
        <authorList>
            <person name="Carkaci D."/>
            <person name="Dargis R."/>
            <person name="Nielsen X.C."/>
            <person name="Skovgaard O."/>
            <person name="Fuursted K."/>
            <person name="Christensen J.J."/>
        </authorList>
    </citation>
    <scope>NUCLEOTIDE SEQUENCE [LARGE SCALE GENOMIC DNA]</scope>
    <source>
        <strain evidence="9 10">CCUG42038B</strain>
    </source>
</reference>
<dbReference type="SUPFAM" id="SSF53850">
    <property type="entry name" value="Periplasmic binding protein-like II"/>
    <property type="match status" value="1"/>
</dbReference>
<evidence type="ECO:0000256" key="8">
    <source>
        <dbReference type="ARBA" id="ARBA00047848"/>
    </source>
</evidence>
<keyword evidence="6" id="KW-0584">Phenylalanine biosynthesis</keyword>
<evidence type="ECO:0000256" key="5">
    <source>
        <dbReference type="ARBA" id="ARBA00023141"/>
    </source>
</evidence>
<evidence type="ECO:0000256" key="2">
    <source>
        <dbReference type="ARBA" id="ARBA00013147"/>
    </source>
</evidence>
<evidence type="ECO:0000313" key="10">
    <source>
        <dbReference type="Proteomes" id="UP000062260"/>
    </source>
</evidence>
<organism evidence="9 10">
    <name type="scientific">Aerococcus urinaehominis</name>
    <dbReference type="NCBI Taxonomy" id="128944"/>
    <lineage>
        <taxon>Bacteria</taxon>
        <taxon>Bacillati</taxon>
        <taxon>Bacillota</taxon>
        <taxon>Bacilli</taxon>
        <taxon>Lactobacillales</taxon>
        <taxon>Aerococcaceae</taxon>
        <taxon>Aerococcus</taxon>
    </lineage>
</organism>
<keyword evidence="7" id="KW-0456">Lyase</keyword>
<accession>A0A0X8FNE9</accession>
<dbReference type="InterPro" id="IPR002912">
    <property type="entry name" value="ACT_dom"/>
</dbReference>
<reference evidence="10" key="2">
    <citation type="submission" date="2016-01" db="EMBL/GenBank/DDBJ databases">
        <title>Six Aerococcus type strain genome sequencing and assembly using PacBio and Illumina Hiseq.</title>
        <authorList>
            <person name="Carkaci D."/>
            <person name="Dargis R."/>
            <person name="Nielsen X.C."/>
            <person name="Skovgaard O."/>
            <person name="Fuursted K."/>
            <person name="Christensen J.J."/>
        </authorList>
    </citation>
    <scope>NUCLEOTIDE SEQUENCE [LARGE SCALE GENOMIC DNA]</scope>
    <source>
        <strain evidence="10">CCUG42038B</strain>
    </source>
</reference>
<dbReference type="UniPathway" id="UPA00121">
    <property type="reaction ID" value="UER00345"/>
</dbReference>
<dbReference type="KEGG" id="auh:AWM75_07735"/>
<comment type="pathway">
    <text evidence="1">Amino-acid biosynthesis; L-phenylalanine biosynthesis; phenylpyruvate from prephenate: step 1/1.</text>
</comment>
<dbReference type="GO" id="GO:0009094">
    <property type="term" value="P:L-phenylalanine biosynthetic process"/>
    <property type="evidence" value="ECO:0007669"/>
    <property type="project" value="UniProtKB-UniPathway"/>
</dbReference>
<dbReference type="Pfam" id="PF00800">
    <property type="entry name" value="PDT"/>
    <property type="match status" value="1"/>
</dbReference>
<protein>
    <recommendedName>
        <fullName evidence="3">Prephenate dehydratase</fullName>
        <ecNumber evidence="2">4.2.1.51</ecNumber>
    </recommendedName>
</protein>
<dbReference type="Proteomes" id="UP000062260">
    <property type="component" value="Chromosome"/>
</dbReference>
<comment type="catalytic activity">
    <reaction evidence="8">
        <text>prephenate + H(+) = 3-phenylpyruvate + CO2 + H2O</text>
        <dbReference type="Rhea" id="RHEA:21648"/>
        <dbReference type="ChEBI" id="CHEBI:15377"/>
        <dbReference type="ChEBI" id="CHEBI:15378"/>
        <dbReference type="ChEBI" id="CHEBI:16526"/>
        <dbReference type="ChEBI" id="CHEBI:18005"/>
        <dbReference type="ChEBI" id="CHEBI:29934"/>
        <dbReference type="EC" id="4.2.1.51"/>
    </reaction>
</comment>
<dbReference type="SUPFAM" id="SSF55021">
    <property type="entry name" value="ACT-like"/>
    <property type="match status" value="1"/>
</dbReference>